<proteinExistence type="predicted"/>
<organism evidence="2 3">
    <name type="scientific">Dawidia soli</name>
    <dbReference type="NCBI Taxonomy" id="2782352"/>
    <lineage>
        <taxon>Bacteria</taxon>
        <taxon>Pseudomonadati</taxon>
        <taxon>Bacteroidota</taxon>
        <taxon>Cytophagia</taxon>
        <taxon>Cytophagales</taxon>
        <taxon>Chryseotaleaceae</taxon>
        <taxon>Dawidia</taxon>
    </lineage>
</organism>
<reference evidence="2 3" key="1">
    <citation type="submission" date="2021-05" db="EMBL/GenBank/DDBJ databases">
        <title>A Polyphasic approach of four new species of the genus Ohtaekwangia: Ohtaekwangia histidinii sp. nov., Ohtaekwangia cretensis sp. nov., Ohtaekwangia indiensis sp. nov., Ohtaekwangia reichenbachii sp. nov. from diverse environment.</title>
        <authorList>
            <person name="Octaviana S."/>
        </authorList>
    </citation>
    <scope>NUCLEOTIDE SEQUENCE [LARGE SCALE GENOMIC DNA]</scope>
    <source>
        <strain evidence="2 3">PWU37</strain>
    </source>
</reference>
<gene>
    <name evidence="2" type="ORF">KK078_17605</name>
</gene>
<keyword evidence="1" id="KW-0812">Transmembrane</keyword>
<evidence type="ECO:0000256" key="1">
    <source>
        <dbReference type="SAM" id="Phobius"/>
    </source>
</evidence>
<feature type="transmembrane region" description="Helical" evidence="1">
    <location>
        <begin position="140"/>
        <end position="166"/>
    </location>
</feature>
<name>A0AAP2DFH0_9BACT</name>
<keyword evidence="3" id="KW-1185">Reference proteome</keyword>
<dbReference type="EMBL" id="JAHESC010000025">
    <property type="protein sequence ID" value="MBT1688392.1"/>
    <property type="molecule type" value="Genomic_DNA"/>
</dbReference>
<feature type="transmembrane region" description="Helical" evidence="1">
    <location>
        <begin position="112"/>
        <end position="134"/>
    </location>
</feature>
<dbReference type="RefSeq" id="WP_254091618.1">
    <property type="nucleotide sequence ID" value="NZ_JAHESC010000025.1"/>
</dbReference>
<evidence type="ECO:0000313" key="3">
    <source>
        <dbReference type="Proteomes" id="UP001319180"/>
    </source>
</evidence>
<dbReference type="Proteomes" id="UP001319180">
    <property type="component" value="Unassembled WGS sequence"/>
</dbReference>
<accession>A0AAP2DFH0</accession>
<keyword evidence="1" id="KW-0472">Membrane</keyword>
<evidence type="ECO:0000313" key="2">
    <source>
        <dbReference type="EMBL" id="MBT1688392.1"/>
    </source>
</evidence>
<keyword evidence="1" id="KW-1133">Transmembrane helix</keyword>
<sequence>MNTDLRAKTLAIVSQIGADENLFVGHAMISEDAVVGRFVEVFDERRDLLRKFLYPIFDQRIRGALSTITSLNTFDGQTPIKEIFPPRYLRGDLKELAKQTGLVLPEPVSGKLSLFISLGVFLGSCVLAIVAVVMRPEILIVLFGLVKSGVIVVLLFIPNVVVYFLFPALFRSGSLGDIDTYRALTEYVVRRNYYDYVEDQYRLTRQELRRMLNGLK</sequence>
<comment type="caution">
    <text evidence="2">The sequence shown here is derived from an EMBL/GenBank/DDBJ whole genome shotgun (WGS) entry which is preliminary data.</text>
</comment>
<protein>
    <submittedName>
        <fullName evidence="2">Uncharacterized protein</fullName>
    </submittedName>
</protein>
<dbReference type="AlphaFoldDB" id="A0AAP2DFH0"/>